<dbReference type="Pfam" id="PF00924">
    <property type="entry name" value="MS_channel_2nd"/>
    <property type="match status" value="1"/>
</dbReference>
<reference evidence="7" key="1">
    <citation type="journal article" date="2015" name="Nature">
        <title>Complex archaea that bridge the gap between prokaryotes and eukaryotes.</title>
        <authorList>
            <person name="Spang A."/>
            <person name="Saw J.H."/>
            <person name="Jorgensen S.L."/>
            <person name="Zaremba-Niedzwiedzka K."/>
            <person name="Martijn J."/>
            <person name="Lind A.E."/>
            <person name="van Eijk R."/>
            <person name="Schleper C."/>
            <person name="Guy L."/>
            <person name="Ettema T.J."/>
        </authorList>
    </citation>
    <scope>NUCLEOTIDE SEQUENCE</scope>
</reference>
<evidence type="ECO:0000256" key="5">
    <source>
        <dbReference type="SAM" id="Phobius"/>
    </source>
</evidence>
<dbReference type="EMBL" id="LAZR01043209">
    <property type="protein sequence ID" value="KKL07625.1"/>
    <property type="molecule type" value="Genomic_DNA"/>
</dbReference>
<organism evidence="7">
    <name type="scientific">marine sediment metagenome</name>
    <dbReference type="NCBI Taxonomy" id="412755"/>
    <lineage>
        <taxon>unclassified sequences</taxon>
        <taxon>metagenomes</taxon>
        <taxon>ecological metagenomes</taxon>
    </lineage>
</organism>
<evidence type="ECO:0000256" key="3">
    <source>
        <dbReference type="ARBA" id="ARBA00022989"/>
    </source>
</evidence>
<proteinExistence type="predicted"/>
<dbReference type="InterPro" id="IPR010920">
    <property type="entry name" value="LSM_dom_sf"/>
</dbReference>
<dbReference type="InterPro" id="IPR006685">
    <property type="entry name" value="MscS_channel_2nd"/>
</dbReference>
<name>A0A0F9ADX8_9ZZZZ</name>
<dbReference type="PANTHER" id="PTHR30221:SF1">
    <property type="entry name" value="SMALL-CONDUCTANCE MECHANOSENSITIVE CHANNEL"/>
    <property type="match status" value="1"/>
</dbReference>
<sequence length="315" mass="34453">MLTPREEQDATRLSDIRYYRESAIAKRLTEQATRRARRARREAIVLLPLVAAILLMWHYHEDLFGSDVPVRIAAAVALTVVGWRFTLDLGRALGPRLLARLDPSRASTVGFLVQLVTLLLVAILALRIVDLEPRALALGGAFTAVVLGLAAQTTLVNLIAGMVLHGARPFRVGERVRLRAGALGGQVEGTVAGLGLLYTRLARGEDVIMIPNNLVLAATVMPVRQPAGVDLRARLRPDVKPSDLQRLLGEGVTVPTRDEPHISLEEVYGDEVLVRLSGESYRGKDEAAIVEVLAHNTHQLVGRYCIENGITYVRP</sequence>
<dbReference type="GO" id="GO:0008381">
    <property type="term" value="F:mechanosensitive monoatomic ion channel activity"/>
    <property type="evidence" value="ECO:0007669"/>
    <property type="project" value="InterPro"/>
</dbReference>
<dbReference type="InterPro" id="IPR023408">
    <property type="entry name" value="MscS_beta-dom_sf"/>
</dbReference>
<evidence type="ECO:0000256" key="2">
    <source>
        <dbReference type="ARBA" id="ARBA00022692"/>
    </source>
</evidence>
<evidence type="ECO:0000259" key="6">
    <source>
        <dbReference type="Pfam" id="PF00924"/>
    </source>
</evidence>
<accession>A0A0F9ADX8</accession>
<keyword evidence="3 5" id="KW-1133">Transmembrane helix</keyword>
<dbReference type="PANTHER" id="PTHR30221">
    <property type="entry name" value="SMALL-CONDUCTANCE MECHANOSENSITIVE CHANNEL"/>
    <property type="match status" value="1"/>
</dbReference>
<keyword evidence="4 5" id="KW-0472">Membrane</keyword>
<protein>
    <recommendedName>
        <fullName evidence="6">Mechanosensitive ion channel MscS domain-containing protein</fullName>
    </recommendedName>
</protein>
<comment type="subcellular location">
    <subcellularLocation>
        <location evidence="1">Membrane</location>
    </subcellularLocation>
</comment>
<dbReference type="GO" id="GO:0016020">
    <property type="term" value="C:membrane"/>
    <property type="evidence" value="ECO:0007669"/>
    <property type="project" value="UniProtKB-SubCell"/>
</dbReference>
<dbReference type="Gene3D" id="2.30.30.60">
    <property type="match status" value="1"/>
</dbReference>
<dbReference type="Gene3D" id="1.10.287.1260">
    <property type="match status" value="1"/>
</dbReference>
<evidence type="ECO:0000256" key="1">
    <source>
        <dbReference type="ARBA" id="ARBA00004370"/>
    </source>
</evidence>
<evidence type="ECO:0000313" key="7">
    <source>
        <dbReference type="EMBL" id="KKL07625.1"/>
    </source>
</evidence>
<feature type="transmembrane region" description="Helical" evidence="5">
    <location>
        <begin position="135"/>
        <end position="160"/>
    </location>
</feature>
<feature type="non-terminal residue" evidence="7">
    <location>
        <position position="315"/>
    </location>
</feature>
<feature type="domain" description="Mechanosensitive ion channel MscS" evidence="6">
    <location>
        <begin position="154"/>
        <end position="219"/>
    </location>
</feature>
<evidence type="ECO:0000256" key="4">
    <source>
        <dbReference type="ARBA" id="ARBA00023136"/>
    </source>
</evidence>
<comment type="caution">
    <text evidence="7">The sequence shown here is derived from an EMBL/GenBank/DDBJ whole genome shotgun (WGS) entry which is preliminary data.</text>
</comment>
<gene>
    <name evidence="7" type="ORF">LCGC14_2584130</name>
</gene>
<feature type="transmembrane region" description="Helical" evidence="5">
    <location>
        <begin position="106"/>
        <end position="129"/>
    </location>
</feature>
<feature type="transmembrane region" description="Helical" evidence="5">
    <location>
        <begin position="43"/>
        <end position="60"/>
    </location>
</feature>
<keyword evidence="2 5" id="KW-0812">Transmembrane</keyword>
<feature type="transmembrane region" description="Helical" evidence="5">
    <location>
        <begin position="72"/>
        <end position="94"/>
    </location>
</feature>
<dbReference type="InterPro" id="IPR045275">
    <property type="entry name" value="MscS_archaea/bacteria_type"/>
</dbReference>
<dbReference type="AlphaFoldDB" id="A0A0F9ADX8"/>
<dbReference type="SUPFAM" id="SSF50182">
    <property type="entry name" value="Sm-like ribonucleoproteins"/>
    <property type="match status" value="1"/>
</dbReference>